<protein>
    <recommendedName>
        <fullName evidence="7">Mechanosensitive ion channel MscS domain-containing protein</fullName>
    </recommendedName>
</protein>
<dbReference type="InParanoid" id="J9D5Q8"/>
<dbReference type="InterPro" id="IPR023408">
    <property type="entry name" value="MscS_beta-dom_sf"/>
</dbReference>
<name>J9D5Q8_EDHAE</name>
<evidence type="ECO:0000256" key="3">
    <source>
        <dbReference type="ARBA" id="ARBA00022989"/>
    </source>
</evidence>
<dbReference type="Gene3D" id="2.30.30.60">
    <property type="match status" value="1"/>
</dbReference>
<dbReference type="VEuPathDB" id="MicrosporidiaDB:EDEG_02708"/>
<proteinExistence type="predicted"/>
<comment type="subcellular location">
    <subcellularLocation>
        <location evidence="1">Membrane</location>
    </subcellularLocation>
</comment>
<evidence type="ECO:0000256" key="1">
    <source>
        <dbReference type="ARBA" id="ARBA00004370"/>
    </source>
</evidence>
<dbReference type="GO" id="GO:0005262">
    <property type="term" value="F:calcium channel activity"/>
    <property type="evidence" value="ECO:0007669"/>
    <property type="project" value="TreeGrafter"/>
</dbReference>
<dbReference type="Proteomes" id="UP000003163">
    <property type="component" value="Unassembled WGS sequence"/>
</dbReference>
<dbReference type="Pfam" id="PF00924">
    <property type="entry name" value="MS_channel_2nd"/>
    <property type="match status" value="1"/>
</dbReference>
<keyword evidence="4 6" id="KW-0472">Membrane</keyword>
<feature type="compositionally biased region" description="Low complexity" evidence="5">
    <location>
        <begin position="64"/>
        <end position="75"/>
    </location>
</feature>
<dbReference type="OMA" id="WIFSDTI"/>
<dbReference type="SUPFAM" id="SSF50182">
    <property type="entry name" value="Sm-like ribonucleoproteins"/>
    <property type="match status" value="1"/>
</dbReference>
<evidence type="ECO:0000256" key="5">
    <source>
        <dbReference type="SAM" id="MobiDB-lite"/>
    </source>
</evidence>
<feature type="region of interest" description="Disordered" evidence="5">
    <location>
        <begin position="117"/>
        <end position="136"/>
    </location>
</feature>
<feature type="compositionally biased region" description="Basic and acidic residues" evidence="5">
    <location>
        <begin position="34"/>
        <end position="47"/>
    </location>
</feature>
<accession>J9D5Q8</accession>
<dbReference type="PANTHER" id="PTHR31323">
    <property type="entry name" value="MECHANOSENSITIVE ION CHANNEL PROTEIN MSY2"/>
    <property type="match status" value="1"/>
</dbReference>
<reference evidence="8 9" key="1">
    <citation type="submission" date="2011-08" db="EMBL/GenBank/DDBJ databases">
        <authorList>
            <person name="Liu Z.J."/>
            <person name="Shi F.L."/>
            <person name="Lu J.Q."/>
            <person name="Li M."/>
            <person name="Wang Z.L."/>
        </authorList>
    </citation>
    <scope>NUCLEOTIDE SEQUENCE [LARGE SCALE GENOMIC DNA]</scope>
    <source>
        <strain evidence="8 9">USNM 41457</strain>
    </source>
</reference>
<feature type="compositionally biased region" description="Basic and acidic residues" evidence="5">
    <location>
        <begin position="1"/>
        <end position="27"/>
    </location>
</feature>
<feature type="domain" description="Mechanosensitive ion channel MscS" evidence="7">
    <location>
        <begin position="538"/>
        <end position="596"/>
    </location>
</feature>
<feature type="transmembrane region" description="Helical" evidence="6">
    <location>
        <begin position="166"/>
        <end position="191"/>
    </location>
</feature>
<feature type="transmembrane region" description="Helical" evidence="6">
    <location>
        <begin position="486"/>
        <end position="504"/>
    </location>
</feature>
<keyword evidence="2 6" id="KW-0812">Transmembrane</keyword>
<evidence type="ECO:0000259" key="7">
    <source>
        <dbReference type="Pfam" id="PF00924"/>
    </source>
</evidence>
<reference evidence="9" key="2">
    <citation type="submission" date="2015-07" db="EMBL/GenBank/DDBJ databases">
        <title>Contrasting host-pathogen interactions and genome evolution in two generalist and specialist microsporidian pathogens of mosquitoes.</title>
        <authorList>
            <consortium name="The Broad Institute Genomics Platform"/>
            <consortium name="The Broad Institute Genome Sequencing Center for Infectious Disease"/>
            <person name="Cuomo C.A."/>
            <person name="Sanscrainte N.D."/>
            <person name="Goldberg J.M."/>
            <person name="Heiman D."/>
            <person name="Young S."/>
            <person name="Zeng Q."/>
            <person name="Becnel J.J."/>
            <person name="Birren B.W."/>
        </authorList>
    </citation>
    <scope>NUCLEOTIDE SEQUENCE [LARGE SCALE GENOMIC DNA]</scope>
    <source>
        <strain evidence="9">USNM 41457</strain>
    </source>
</reference>
<dbReference type="GO" id="GO:0006874">
    <property type="term" value="P:intracellular calcium ion homeostasis"/>
    <property type="evidence" value="ECO:0007669"/>
    <property type="project" value="TreeGrafter"/>
</dbReference>
<feature type="compositionally biased region" description="Basic and acidic residues" evidence="5">
    <location>
        <begin position="119"/>
        <end position="132"/>
    </location>
</feature>
<sequence>MPKKDENQQDNKDEESQKSHKKDEKQSDSGGSRKKTEADKQSVRTDRTPLIIGGNPADNRSKSGRSISSKKSQSKMLESDLEVEKTISEVGTETHTDSQAKKDADKAQELIANIMEEEEKNKNDGDHHEGGGNRRTFAKKTMIRKAPFSWGRLDEYLHIKFNYMNVALRCAIECLVIFFLFMVWPVLLLAIKRIKVGYNFVDVRNNDQGTNLNVEFLRINLFVSLTYIIFIAASVTVDNVLFICAFFLTHMGIPIYGRLAEILQIIRASRHHLRNMIVSFVIFLTAIVILAEYKFFDKKKDFLHVLLTGFFWFGFFSGILFTEKLLMNYLTSELRRKTFKMRILTANQKTFVFKKLAAVAEAMPYGKHRVDEIIHNLNNEYDIGFFLKHNDLDLSSQSSAEAIAEGIFGYLEIEDLDYDTIKRIFPDDYYDVYCYISGTSLDKETAEFPAIPFDTVSLRIVELYRERTDISRSLYDRDLVLRKLDFVLVAVVFFAGIIFFMILLNIDYKIYLTSVGPMFFGFSWVFQDSIKEIYRCFVFLLVHHPFDCGDRVVIDEEELVVLAIELLFTTFVTMTGKQKYIPNAAMFLKSIENIRRSVIQSERVTLNLGKDTTFTQVLSIRDQIVEFLKTNSKDFTGVIYISNYEQDIEFVKVILTVEHNANFQELMPKYVRRENFTKELERVLDNSKVTYERCFAYSD</sequence>
<organism evidence="8 9">
    <name type="scientific">Edhazardia aedis (strain USNM 41457)</name>
    <name type="common">Microsporidian parasite</name>
    <dbReference type="NCBI Taxonomy" id="1003232"/>
    <lineage>
        <taxon>Eukaryota</taxon>
        <taxon>Fungi</taxon>
        <taxon>Fungi incertae sedis</taxon>
        <taxon>Microsporidia</taxon>
        <taxon>Edhazardia</taxon>
    </lineage>
</organism>
<dbReference type="PANTHER" id="PTHR31323:SF1">
    <property type="entry name" value="MECHANOSENSITIVE ION CHANNEL PROTEIN"/>
    <property type="match status" value="1"/>
</dbReference>
<comment type="caution">
    <text evidence="8">The sequence shown here is derived from an EMBL/GenBank/DDBJ whole genome shotgun (WGS) entry which is preliminary data.</text>
</comment>
<evidence type="ECO:0000256" key="2">
    <source>
        <dbReference type="ARBA" id="ARBA00022692"/>
    </source>
</evidence>
<keyword evidence="3 6" id="KW-1133">Transmembrane helix</keyword>
<dbReference type="HOGENOM" id="CLU_030579_0_0_1"/>
<evidence type="ECO:0000256" key="6">
    <source>
        <dbReference type="SAM" id="Phobius"/>
    </source>
</evidence>
<keyword evidence="9" id="KW-1185">Reference proteome</keyword>
<feature type="region of interest" description="Disordered" evidence="5">
    <location>
        <begin position="1"/>
        <end position="79"/>
    </location>
</feature>
<evidence type="ECO:0000313" key="9">
    <source>
        <dbReference type="Proteomes" id="UP000003163"/>
    </source>
</evidence>
<dbReference type="AlphaFoldDB" id="J9D5Q8"/>
<dbReference type="GO" id="GO:0016020">
    <property type="term" value="C:membrane"/>
    <property type="evidence" value="ECO:0007669"/>
    <property type="project" value="UniProtKB-SubCell"/>
</dbReference>
<evidence type="ECO:0000256" key="4">
    <source>
        <dbReference type="ARBA" id="ARBA00023136"/>
    </source>
</evidence>
<dbReference type="InterPro" id="IPR006685">
    <property type="entry name" value="MscS_channel_2nd"/>
</dbReference>
<evidence type="ECO:0000313" key="8">
    <source>
        <dbReference type="EMBL" id="EJW02884.1"/>
    </source>
</evidence>
<dbReference type="InterPro" id="IPR010920">
    <property type="entry name" value="LSM_dom_sf"/>
</dbReference>
<feature type="transmembrane region" description="Helical" evidence="6">
    <location>
        <begin position="277"/>
        <end position="296"/>
    </location>
</feature>
<dbReference type="EMBL" id="AFBI03000052">
    <property type="protein sequence ID" value="EJW02884.1"/>
    <property type="molecule type" value="Genomic_DNA"/>
</dbReference>
<feature type="transmembrane region" description="Helical" evidence="6">
    <location>
        <begin position="302"/>
        <end position="321"/>
    </location>
</feature>
<dbReference type="OrthoDB" id="544685at2759"/>
<gene>
    <name evidence="8" type="ORF">EDEG_02708</name>
</gene>